<organism evidence="1 2">
    <name type="scientific">Blautia obeum</name>
    <dbReference type="NCBI Taxonomy" id="40520"/>
    <lineage>
        <taxon>Bacteria</taxon>
        <taxon>Bacillati</taxon>
        <taxon>Bacillota</taxon>
        <taxon>Clostridia</taxon>
        <taxon>Lachnospirales</taxon>
        <taxon>Lachnospiraceae</taxon>
        <taxon>Blautia</taxon>
    </lineage>
</organism>
<sequence length="103" mass="12259">MEQILQKLSEIEITAQRIMQDADRTKAALSAEMEQQCKDLDLELEQETNRKIQALRDSLESRKDQELTALRQQTEQHLADLDVYYKENHRQLSEDLFQQLLKR</sequence>
<proteinExistence type="predicted"/>
<dbReference type="RefSeq" id="WP_015540706.1">
    <property type="nucleotide sequence ID" value="NZ_CABJFK010000002.1"/>
</dbReference>
<evidence type="ECO:0000313" key="2">
    <source>
        <dbReference type="Proteomes" id="UP000283745"/>
    </source>
</evidence>
<dbReference type="Proteomes" id="UP000283745">
    <property type="component" value="Unassembled WGS sequence"/>
</dbReference>
<dbReference type="Gene3D" id="1.20.5.2950">
    <property type="match status" value="1"/>
</dbReference>
<evidence type="ECO:0000313" key="1">
    <source>
        <dbReference type="EMBL" id="RHE41329.1"/>
    </source>
</evidence>
<reference evidence="1 2" key="1">
    <citation type="submission" date="2018-08" db="EMBL/GenBank/DDBJ databases">
        <title>A genome reference for cultivated species of the human gut microbiota.</title>
        <authorList>
            <person name="Zou Y."/>
            <person name="Xue W."/>
            <person name="Luo G."/>
        </authorList>
    </citation>
    <scope>NUCLEOTIDE SEQUENCE [LARGE SCALE GENOMIC DNA]</scope>
    <source>
        <strain evidence="1 2">AM28-23</strain>
    </source>
</reference>
<dbReference type="EMBL" id="QSKF01000002">
    <property type="protein sequence ID" value="RHE41329.1"/>
    <property type="molecule type" value="Genomic_DNA"/>
</dbReference>
<comment type="caution">
    <text evidence="1">The sequence shown here is derived from an EMBL/GenBank/DDBJ whole genome shotgun (WGS) entry which is preliminary data.</text>
</comment>
<name>A0A414JA76_9FIRM</name>
<accession>A0A414JA76</accession>
<protein>
    <submittedName>
        <fullName evidence="1">Uncharacterized protein</fullName>
    </submittedName>
</protein>
<dbReference type="AlphaFoldDB" id="A0A414JA76"/>
<gene>
    <name evidence="1" type="ORF">DW740_03185</name>
</gene>